<proteinExistence type="predicted"/>
<dbReference type="Proteomes" id="UP000886043">
    <property type="component" value="Unassembled WGS sequence"/>
</dbReference>
<accession>A0A7C3CTL2</accession>
<dbReference type="EMBL" id="DRMH01000132">
    <property type="protein sequence ID" value="HFC98694.1"/>
    <property type="molecule type" value="Genomic_DNA"/>
</dbReference>
<name>A0A7C3CTL2_9BACT</name>
<comment type="caution">
    <text evidence="1">The sequence shown here is derived from an EMBL/GenBank/DDBJ whole genome shotgun (WGS) entry which is preliminary data.</text>
</comment>
<gene>
    <name evidence="1" type="ORF">ENJ40_09625</name>
</gene>
<organism evidence="1">
    <name type="scientific">Thermosulfurimonas dismutans</name>
    <dbReference type="NCBI Taxonomy" id="999894"/>
    <lineage>
        <taxon>Bacteria</taxon>
        <taxon>Pseudomonadati</taxon>
        <taxon>Thermodesulfobacteriota</taxon>
        <taxon>Thermodesulfobacteria</taxon>
        <taxon>Thermodesulfobacteriales</taxon>
        <taxon>Thermodesulfobacteriaceae</taxon>
        <taxon>Thermosulfurimonas</taxon>
    </lineage>
</organism>
<evidence type="ECO:0000313" key="1">
    <source>
        <dbReference type="EMBL" id="HFC98694.1"/>
    </source>
</evidence>
<dbReference type="PROSITE" id="PS51257">
    <property type="entry name" value="PROKAR_LIPOPROTEIN"/>
    <property type="match status" value="1"/>
</dbReference>
<sequence length="218" mass="24464">MPRRKTLWCLVCLILVACTHPPERPSLYAPPRSIAVLPFEVTCPGEGWGYFPCPVREIPTGEVAPGAAETMDRLLRELLASHPGFRFINRGDFEVLWSRALANLAQPSPAQIIKALGREIGTQALLYGRIFRFRERRGKGYAVERPASVAFALVLFDARSGRVLWKGWFDETQQPLSRNLFKIKLYGGVRWLTAEELARRGLQKVLKDFPFPQGGSGG</sequence>
<dbReference type="Gene3D" id="3.40.50.10610">
    <property type="entry name" value="ABC-type transport auxiliary lipoprotein component"/>
    <property type="match status" value="1"/>
</dbReference>
<protein>
    <submittedName>
        <fullName evidence="1">Uncharacterized protein</fullName>
    </submittedName>
</protein>
<reference evidence="1" key="1">
    <citation type="journal article" date="2020" name="mSystems">
        <title>Genome- and Community-Level Interaction Insights into Carbon Utilization and Element Cycling Functions of Hydrothermarchaeota in Hydrothermal Sediment.</title>
        <authorList>
            <person name="Zhou Z."/>
            <person name="Liu Y."/>
            <person name="Xu W."/>
            <person name="Pan J."/>
            <person name="Luo Z.H."/>
            <person name="Li M."/>
        </authorList>
    </citation>
    <scope>NUCLEOTIDE SEQUENCE [LARGE SCALE GENOMIC DNA]</scope>
    <source>
        <strain evidence="1">HyVt-483</strain>
    </source>
</reference>
<dbReference type="AlphaFoldDB" id="A0A7C3CTL2"/>